<dbReference type="OrthoDB" id="10362669at2759"/>
<evidence type="ECO:0000256" key="1">
    <source>
        <dbReference type="SAM" id="Coils"/>
    </source>
</evidence>
<dbReference type="AlphaFoldDB" id="A0A1R3HEA1"/>
<sequence length="324" mass="35155">MVWPSPSMVHQQLARFQGVPNSNRLKRMNNQETYLKEKISKAMEQLTKKQTRNKEAEMSHLMDQIFNEGKKLDELDRTEMEGLAWFAEEKMKKIRKRIEFLQQNPSPGSAPHQQIPLPTQGVVAAQTTQLGGGGLGRIDPNGCLMGNQGFMLNNNEPKSASSSSCLVRSEMGLTYYYYYPPFATNAINGHMGLPQRHLFSVSSSVAVDMVMGLPSNGNFRGAAAAPTVMGQPPLFLRPHAGLTDHMMLPHNGTSVGGSNFGSFGSDMGLGRTPFAGHIGSSSVGTDQNGLPPAPPPTFGTSRINGTGSVGLPFDGKTWPSNFFP</sequence>
<accession>A0A1R3HEA1</accession>
<dbReference type="Proteomes" id="UP000187203">
    <property type="component" value="Unassembled WGS sequence"/>
</dbReference>
<dbReference type="STRING" id="93759.A0A1R3HEA1"/>
<keyword evidence="1" id="KW-0175">Coiled coil</keyword>
<proteinExistence type="predicted"/>
<comment type="caution">
    <text evidence="2">The sequence shown here is derived from an EMBL/GenBank/DDBJ whole genome shotgun (WGS) entry which is preliminary data.</text>
</comment>
<feature type="coiled-coil region" evidence="1">
    <location>
        <begin position="25"/>
        <end position="59"/>
    </location>
</feature>
<keyword evidence="3" id="KW-1185">Reference proteome</keyword>
<name>A0A1R3HEA1_9ROSI</name>
<dbReference type="EMBL" id="AWUE01020370">
    <property type="protein sequence ID" value="OMO68631.1"/>
    <property type="molecule type" value="Genomic_DNA"/>
</dbReference>
<gene>
    <name evidence="2" type="ORF">COLO4_29536</name>
</gene>
<reference evidence="3" key="1">
    <citation type="submission" date="2013-09" db="EMBL/GenBank/DDBJ databases">
        <title>Corchorus olitorius genome sequencing.</title>
        <authorList>
            <person name="Alam M."/>
            <person name="Haque M.S."/>
            <person name="Islam M.S."/>
            <person name="Emdad E.M."/>
            <person name="Islam M.M."/>
            <person name="Ahmed B."/>
            <person name="Halim A."/>
            <person name="Hossen Q.M.M."/>
            <person name="Hossain M.Z."/>
            <person name="Ahmed R."/>
            <person name="Khan M.M."/>
            <person name="Islam R."/>
            <person name="Rashid M.M."/>
            <person name="Khan S.A."/>
            <person name="Rahman M.S."/>
            <person name="Alam M."/>
            <person name="Yahiya A.S."/>
            <person name="Khan M.S."/>
            <person name="Azam M.S."/>
            <person name="Haque T."/>
            <person name="Lashkar M.Z.H."/>
            <person name="Akhand A.I."/>
            <person name="Morshed G."/>
            <person name="Roy S."/>
            <person name="Uddin K.S."/>
            <person name="Rabeya T."/>
            <person name="Hossain A.S."/>
            <person name="Chowdhury A."/>
            <person name="Snigdha A.R."/>
            <person name="Mortoza M.S."/>
            <person name="Matin S.A."/>
            <person name="Hoque S.M.E."/>
            <person name="Islam M.K."/>
            <person name="Roy D.K."/>
            <person name="Haider R."/>
            <person name="Moosa M.M."/>
            <person name="Elias S.M."/>
            <person name="Hasan A.M."/>
            <person name="Jahan S."/>
            <person name="Shafiuddin M."/>
            <person name="Mahmood N."/>
            <person name="Shommy N.S."/>
        </authorList>
    </citation>
    <scope>NUCLEOTIDE SEQUENCE [LARGE SCALE GENOMIC DNA]</scope>
    <source>
        <strain evidence="3">cv. O-4</strain>
    </source>
</reference>
<evidence type="ECO:0000313" key="2">
    <source>
        <dbReference type="EMBL" id="OMO68631.1"/>
    </source>
</evidence>
<evidence type="ECO:0000313" key="3">
    <source>
        <dbReference type="Proteomes" id="UP000187203"/>
    </source>
</evidence>
<organism evidence="2 3">
    <name type="scientific">Corchorus olitorius</name>
    <dbReference type="NCBI Taxonomy" id="93759"/>
    <lineage>
        <taxon>Eukaryota</taxon>
        <taxon>Viridiplantae</taxon>
        <taxon>Streptophyta</taxon>
        <taxon>Embryophyta</taxon>
        <taxon>Tracheophyta</taxon>
        <taxon>Spermatophyta</taxon>
        <taxon>Magnoliopsida</taxon>
        <taxon>eudicotyledons</taxon>
        <taxon>Gunneridae</taxon>
        <taxon>Pentapetalae</taxon>
        <taxon>rosids</taxon>
        <taxon>malvids</taxon>
        <taxon>Malvales</taxon>
        <taxon>Malvaceae</taxon>
        <taxon>Grewioideae</taxon>
        <taxon>Apeibeae</taxon>
        <taxon>Corchorus</taxon>
    </lineage>
</organism>
<protein>
    <submittedName>
        <fullName evidence="2">Mads box protein</fullName>
    </submittedName>
</protein>